<dbReference type="AlphaFoldDB" id="A0A251X4K3"/>
<dbReference type="EMBL" id="MSLT01000023">
    <property type="protein sequence ID" value="OUD12326.1"/>
    <property type="molecule type" value="Genomic_DNA"/>
</dbReference>
<evidence type="ECO:0000313" key="2">
    <source>
        <dbReference type="Proteomes" id="UP000194798"/>
    </source>
</evidence>
<dbReference type="Pfam" id="PF11159">
    <property type="entry name" value="DUF2939"/>
    <property type="match status" value="1"/>
</dbReference>
<gene>
    <name evidence="1" type="ORF">TPSD3_14530</name>
</gene>
<evidence type="ECO:0008006" key="3">
    <source>
        <dbReference type="Google" id="ProtNLM"/>
    </source>
</evidence>
<protein>
    <recommendedName>
        <fullName evidence="3">DUF2939 domain-containing protein</fullName>
    </recommendedName>
</protein>
<organism evidence="1 2">
    <name type="scientific">Thioflexithrix psekupsensis</name>
    <dbReference type="NCBI Taxonomy" id="1570016"/>
    <lineage>
        <taxon>Bacteria</taxon>
        <taxon>Pseudomonadati</taxon>
        <taxon>Pseudomonadota</taxon>
        <taxon>Gammaproteobacteria</taxon>
        <taxon>Thiotrichales</taxon>
        <taxon>Thioflexithrix</taxon>
    </lineage>
</organism>
<comment type="caution">
    <text evidence="1">The sequence shown here is derived from an EMBL/GenBank/DDBJ whole genome shotgun (WGS) entry which is preliminary data.</text>
</comment>
<proteinExistence type="predicted"/>
<reference evidence="1 2" key="1">
    <citation type="submission" date="2016-12" db="EMBL/GenBank/DDBJ databases">
        <title>Thioflexothrix psekupsii D3 genome sequencing and assembly.</title>
        <authorList>
            <person name="Fomenkov A."/>
            <person name="Vincze T."/>
            <person name="Grabovich M."/>
            <person name="Anton B.P."/>
            <person name="Dubinina G."/>
            <person name="Orlova M."/>
            <person name="Belousova E."/>
            <person name="Roberts R.J."/>
        </authorList>
    </citation>
    <scope>NUCLEOTIDE SEQUENCE [LARGE SCALE GENOMIC DNA]</scope>
    <source>
        <strain evidence="1">D3</strain>
    </source>
</reference>
<evidence type="ECO:0000313" key="1">
    <source>
        <dbReference type="EMBL" id="OUD12326.1"/>
    </source>
</evidence>
<dbReference type="Proteomes" id="UP000194798">
    <property type="component" value="Unassembled WGS sequence"/>
</dbReference>
<name>A0A251X4K3_9GAMM</name>
<dbReference type="RefSeq" id="WP_086489273.1">
    <property type="nucleotide sequence ID" value="NZ_MSLT01000023.1"/>
</dbReference>
<sequence>MRIISSLIGFALLFFLAWPYINVYRLSGAAAAPQSPALESMLDMESIRKTYQAQLEKNIQTTVNSTGVQANGILGNVLQNIGNLGGMAVEQYVDVNWVRQQLQGTATDPTLWGSMDYAFFESPTRFVVRKGKLGENPTFVELTLQDWSWRVTAIY</sequence>
<dbReference type="InterPro" id="IPR021330">
    <property type="entry name" value="DUF2939"/>
</dbReference>
<keyword evidence="2" id="KW-1185">Reference proteome</keyword>
<accession>A0A251X4K3</accession>
<dbReference type="OrthoDB" id="5767677at2"/>